<dbReference type="Proteomes" id="UP000024445">
    <property type="component" value="Segment"/>
</dbReference>
<evidence type="ECO:0000313" key="3">
    <source>
        <dbReference type="Proteomes" id="UP000024445"/>
    </source>
</evidence>
<keyword evidence="1" id="KW-0812">Transmembrane</keyword>
<keyword evidence="1" id="KW-0472">Membrane</keyword>
<name>A0A023W6C4_9CAUD</name>
<organism evidence="2 3">
    <name type="scientific">Serratia phage PS2</name>
    <dbReference type="NCBI Taxonomy" id="1481112"/>
    <lineage>
        <taxon>Viruses</taxon>
        <taxon>Duplodnaviria</taxon>
        <taxon>Heunggongvirae</taxon>
        <taxon>Uroviricota</taxon>
        <taxon>Caudoviricetes</taxon>
        <taxon>Muldoonvirus</taxon>
        <taxon>Muldoonvirus PS2</taxon>
    </lineage>
</organism>
<keyword evidence="1" id="KW-1133">Transmembrane helix</keyword>
<dbReference type="EMBL" id="KJ025957">
    <property type="protein sequence ID" value="AHY25376.1"/>
    <property type="molecule type" value="Genomic_DNA"/>
</dbReference>
<dbReference type="GeneID" id="19485013"/>
<proteinExistence type="predicted"/>
<dbReference type="KEGG" id="vg:19485013"/>
<protein>
    <submittedName>
        <fullName evidence="2">Uncharacterized protein</fullName>
    </submittedName>
</protein>
<evidence type="ECO:0000313" key="2">
    <source>
        <dbReference type="EMBL" id="AHY25376.1"/>
    </source>
</evidence>
<dbReference type="RefSeq" id="YP_009030177.1">
    <property type="nucleotide sequence ID" value="NC_024121.1"/>
</dbReference>
<feature type="transmembrane region" description="Helical" evidence="1">
    <location>
        <begin position="44"/>
        <end position="64"/>
    </location>
</feature>
<keyword evidence="3" id="KW-1185">Reference proteome</keyword>
<reference evidence="2 3" key="1">
    <citation type="submission" date="2014-01" db="EMBL/GenBank/DDBJ databases">
        <authorList>
            <person name="Zhang G."/>
            <person name="Jin J."/>
            <person name="Li Z.J."/>
            <person name="Wang S.W."/>
            <person name="Chen S.J."/>
            <person name="Wang S.M."/>
            <person name="Wang X.T."/>
            <person name="Li Y.H."/>
            <person name="Wang J."/>
            <person name="Yang C.K."/>
            <person name="Wang L."/>
        </authorList>
    </citation>
    <scope>NUCLEOTIDE SEQUENCE [LARGE SCALE GENOMIC DNA]</scope>
</reference>
<accession>A0A023W6C4</accession>
<evidence type="ECO:0000256" key="1">
    <source>
        <dbReference type="SAM" id="Phobius"/>
    </source>
</evidence>
<gene>
    <name evidence="2" type="ORF">PS2_130</name>
</gene>
<sequence length="97" mass="11237">MKWSRNMKFCIGWVVMSLSLLALSIIFMYCFFAHVNSEESVSGALYLFGSAISIIFFGVTAFYIPRSISEFIGEFKSNKRKVKNIRGDFIQYCKDKY</sequence>
<feature type="transmembrane region" description="Helical" evidence="1">
    <location>
        <begin position="12"/>
        <end position="32"/>
    </location>
</feature>